<evidence type="ECO:0000313" key="3">
    <source>
        <dbReference type="Proteomes" id="UP000295151"/>
    </source>
</evidence>
<evidence type="ECO:0000313" key="2">
    <source>
        <dbReference type="EMBL" id="TDU90747.1"/>
    </source>
</evidence>
<dbReference type="Proteomes" id="UP000295151">
    <property type="component" value="Unassembled WGS sequence"/>
</dbReference>
<comment type="caution">
    <text evidence="2">The sequence shown here is derived from an EMBL/GenBank/DDBJ whole genome shotgun (WGS) entry which is preliminary data.</text>
</comment>
<dbReference type="RefSeq" id="WP_133980618.1">
    <property type="nucleotide sequence ID" value="NZ_SOCE01000001.1"/>
</dbReference>
<dbReference type="OrthoDB" id="3817010at2"/>
<dbReference type="AlphaFoldDB" id="A0A4R7TH00"/>
<reference evidence="2 3" key="1">
    <citation type="submission" date="2019-03" db="EMBL/GenBank/DDBJ databases">
        <title>Genomic Encyclopedia of Type Strains, Phase III (KMG-III): the genomes of soil and plant-associated and newly described type strains.</title>
        <authorList>
            <person name="Whitman W."/>
        </authorList>
    </citation>
    <scope>NUCLEOTIDE SEQUENCE [LARGE SCALE GENOMIC DNA]</scope>
    <source>
        <strain evidence="2 3">VKM Ac-2575</strain>
    </source>
</reference>
<organism evidence="2 3">
    <name type="scientific">Kribbella voronezhensis</name>
    <dbReference type="NCBI Taxonomy" id="2512212"/>
    <lineage>
        <taxon>Bacteria</taxon>
        <taxon>Bacillati</taxon>
        <taxon>Actinomycetota</taxon>
        <taxon>Actinomycetes</taxon>
        <taxon>Propionibacteriales</taxon>
        <taxon>Kribbellaceae</taxon>
        <taxon>Kribbella</taxon>
    </lineage>
</organism>
<feature type="chain" id="PRO_5020707957" evidence="1">
    <location>
        <begin position="25"/>
        <end position="271"/>
    </location>
</feature>
<proteinExistence type="predicted"/>
<feature type="signal peptide" evidence="1">
    <location>
        <begin position="1"/>
        <end position="24"/>
    </location>
</feature>
<keyword evidence="3" id="KW-1185">Reference proteome</keyword>
<keyword evidence="1" id="KW-0732">Signal</keyword>
<accession>A0A4R7TH00</accession>
<name>A0A4R7TH00_9ACTN</name>
<dbReference type="EMBL" id="SOCE01000001">
    <property type="protein sequence ID" value="TDU90747.1"/>
    <property type="molecule type" value="Genomic_DNA"/>
</dbReference>
<protein>
    <submittedName>
        <fullName evidence="2">Uncharacterized protein</fullName>
    </submittedName>
</protein>
<evidence type="ECO:0000256" key="1">
    <source>
        <dbReference type="SAM" id="SignalP"/>
    </source>
</evidence>
<sequence length="271" mass="28381">MGLRPIAAGLITAALLTAPLTACGATPLPAESSLSLQRSQVATQAAAPVRTVKITSLRTTDYTKGTLTVAGTLTPAPAAGSRIAFQRWSATAGWQEIGHASSSGTQVTISVNQPGSIRTYRLAIGPQAPYAAAASAPTGFYHYVWRGIYKKPLLATGGKGHPQYNVVPPSEAPRRAEAELLADKGGVVWGDINSAGCTWVKNWLGNITDGTIRASLLNGSTVLGTLDQAQETEGWLNRKITGVTRLRLQVADVRSGYGPQVATDSMLLCTN</sequence>
<gene>
    <name evidence="2" type="ORF">EV138_4342</name>
</gene>